<comment type="caution">
    <text evidence="6">The sequence shown here is derived from an EMBL/GenBank/DDBJ whole genome shotgun (WGS) entry which is preliminary data.</text>
</comment>
<dbReference type="InterPro" id="IPR028098">
    <property type="entry name" value="Glyco_trans_4-like_N"/>
</dbReference>
<proteinExistence type="predicted"/>
<keyword evidence="2" id="KW-0808">Transferase</keyword>
<evidence type="ECO:0000259" key="5">
    <source>
        <dbReference type="Pfam" id="PF13439"/>
    </source>
</evidence>
<gene>
    <name evidence="6" type="ORF">GCM10022204_01150</name>
</gene>
<keyword evidence="1" id="KW-0328">Glycosyltransferase</keyword>
<name>A0ABP7CJG7_9ACTN</name>
<feature type="domain" description="Glycosyl transferase family 1" evidence="4">
    <location>
        <begin position="209"/>
        <end position="363"/>
    </location>
</feature>
<dbReference type="EMBL" id="BAAAYX010000002">
    <property type="protein sequence ID" value="GAA3690071.1"/>
    <property type="molecule type" value="Genomic_DNA"/>
</dbReference>
<evidence type="ECO:0000259" key="4">
    <source>
        <dbReference type="Pfam" id="PF00534"/>
    </source>
</evidence>
<dbReference type="InterPro" id="IPR001296">
    <property type="entry name" value="Glyco_trans_1"/>
</dbReference>
<keyword evidence="7" id="KW-1185">Reference proteome</keyword>
<evidence type="ECO:0000256" key="3">
    <source>
        <dbReference type="SAM" id="MobiDB-lite"/>
    </source>
</evidence>
<evidence type="ECO:0000256" key="2">
    <source>
        <dbReference type="ARBA" id="ARBA00022679"/>
    </source>
</evidence>
<dbReference type="Proteomes" id="UP001500051">
    <property type="component" value="Unassembled WGS sequence"/>
</dbReference>
<reference evidence="7" key="1">
    <citation type="journal article" date="2019" name="Int. J. Syst. Evol. Microbiol.">
        <title>The Global Catalogue of Microorganisms (GCM) 10K type strain sequencing project: providing services to taxonomists for standard genome sequencing and annotation.</title>
        <authorList>
            <consortium name="The Broad Institute Genomics Platform"/>
            <consortium name="The Broad Institute Genome Sequencing Center for Infectious Disease"/>
            <person name="Wu L."/>
            <person name="Ma J."/>
        </authorList>
    </citation>
    <scope>NUCLEOTIDE SEQUENCE [LARGE SCALE GENOMIC DNA]</scope>
    <source>
        <strain evidence="7">JCM 16548</strain>
    </source>
</reference>
<dbReference type="RefSeq" id="WP_344810319.1">
    <property type="nucleotide sequence ID" value="NZ_BAAAYX010000002.1"/>
</dbReference>
<evidence type="ECO:0000313" key="7">
    <source>
        <dbReference type="Proteomes" id="UP001500051"/>
    </source>
</evidence>
<evidence type="ECO:0008006" key="8">
    <source>
        <dbReference type="Google" id="ProtNLM"/>
    </source>
</evidence>
<organism evidence="6 7">
    <name type="scientific">Microlunatus aurantiacus</name>
    <dbReference type="NCBI Taxonomy" id="446786"/>
    <lineage>
        <taxon>Bacteria</taxon>
        <taxon>Bacillati</taxon>
        <taxon>Actinomycetota</taxon>
        <taxon>Actinomycetes</taxon>
        <taxon>Propionibacteriales</taxon>
        <taxon>Propionibacteriaceae</taxon>
        <taxon>Microlunatus</taxon>
    </lineage>
</organism>
<feature type="region of interest" description="Disordered" evidence="3">
    <location>
        <begin position="392"/>
        <end position="412"/>
    </location>
</feature>
<dbReference type="SUPFAM" id="SSF53756">
    <property type="entry name" value="UDP-Glycosyltransferase/glycogen phosphorylase"/>
    <property type="match status" value="1"/>
</dbReference>
<evidence type="ECO:0000256" key="1">
    <source>
        <dbReference type="ARBA" id="ARBA00022676"/>
    </source>
</evidence>
<dbReference type="Gene3D" id="3.40.50.2000">
    <property type="entry name" value="Glycogen Phosphorylase B"/>
    <property type="match status" value="2"/>
</dbReference>
<protein>
    <recommendedName>
        <fullName evidence="8">D-inositol 3-phosphate glycosyltransferase</fullName>
    </recommendedName>
</protein>
<accession>A0ABP7CJG7</accession>
<evidence type="ECO:0000313" key="6">
    <source>
        <dbReference type="EMBL" id="GAA3690071.1"/>
    </source>
</evidence>
<feature type="domain" description="Glycosyltransferase subfamily 4-like N-terminal" evidence="5">
    <location>
        <begin position="15"/>
        <end position="191"/>
    </location>
</feature>
<dbReference type="Pfam" id="PF00534">
    <property type="entry name" value="Glycos_transf_1"/>
    <property type="match status" value="1"/>
</dbReference>
<sequence length="412" mass="44383">MRILLAADQYPEFLNGAGAATERLAAGLARRGHDVTVAYPSVAGPRSRRVRHGLVDERFTSVRLPHGQGVRICLPVSVAREADELLGSTSYDVVHVQSHLPVGRAVLAAARRAGIRVVATNHFMPENLLPHVPAPELVRRRLGAWAWRDLARVFGRADVLTTPTLRAAEILAERADLPLAQVISNGIDLDQFRPDESRRGPGGPAEGVGDPFVLFVGRLEQEKRVEALLRAFADLPAEVPARLVYVGQGSLLGELRRMAADLGVGDRVEFWGTVSTERLRRAYADCAVFCAPGIAELQSLVTLEAIASGAAVVAADAVALPHLVRHGRNGYLYPPEQPEQLTDHLRHLLTSPELREQMGAESRRLAAAHDVEATLDAYLACYARAMDRPLVGSSPGRSGTGARRSGGEALAA</sequence>
<dbReference type="InterPro" id="IPR050194">
    <property type="entry name" value="Glycosyltransferase_grp1"/>
</dbReference>
<dbReference type="Pfam" id="PF13439">
    <property type="entry name" value="Glyco_transf_4"/>
    <property type="match status" value="1"/>
</dbReference>
<feature type="compositionally biased region" description="Low complexity" evidence="3">
    <location>
        <begin position="392"/>
        <end position="403"/>
    </location>
</feature>
<dbReference type="PANTHER" id="PTHR45947">
    <property type="entry name" value="SULFOQUINOVOSYL TRANSFERASE SQD2"/>
    <property type="match status" value="1"/>
</dbReference>
<dbReference type="PANTHER" id="PTHR45947:SF3">
    <property type="entry name" value="SULFOQUINOVOSYL TRANSFERASE SQD2"/>
    <property type="match status" value="1"/>
</dbReference>